<dbReference type="PANTHER" id="PTHR12825:SF0">
    <property type="entry name" value="VESICLE TRANSPORT PROTEIN SEC20"/>
    <property type="match status" value="1"/>
</dbReference>
<feature type="compositionally biased region" description="Basic and acidic residues" evidence="11">
    <location>
        <begin position="390"/>
        <end position="409"/>
    </location>
</feature>
<dbReference type="InterPro" id="IPR056173">
    <property type="entry name" value="Sec20_C"/>
</dbReference>
<keyword evidence="3" id="KW-0812">Transmembrane</keyword>
<dbReference type="Proteomes" id="UP000235672">
    <property type="component" value="Unassembled WGS sequence"/>
</dbReference>
<dbReference type="Pfam" id="PF03908">
    <property type="entry name" value="Sec20"/>
    <property type="match status" value="1"/>
</dbReference>
<evidence type="ECO:0000256" key="2">
    <source>
        <dbReference type="ARBA" id="ARBA00022448"/>
    </source>
</evidence>
<dbReference type="PANTHER" id="PTHR12825">
    <property type="entry name" value="BNIP1-RELATED"/>
    <property type="match status" value="1"/>
</dbReference>
<keyword evidence="14" id="KW-1185">Reference proteome</keyword>
<keyword evidence="8" id="KW-0472">Membrane</keyword>
<evidence type="ECO:0000256" key="10">
    <source>
        <dbReference type="SAM" id="Coils"/>
    </source>
</evidence>
<sequence length="409" mass="45791">MSFQTLSERLTALQESNAQLQELIDRLTTIKFQPGSIPLDNEERNVMTELSSEIQQTLKDQDEDLELLQEDVYDLDSGRKGSELDLQKDKLDQAVKRAVKELKGCQTAFRRAQLTARRNLQMAQRAERELLLQSYLEPRSSTASPMPGQQRRRAEQKKELSNEEREVNASSDVTLALRRTHDMMTAELSRSQFAHDTLKESTAALSQLSETYSTLDTMLSRSRNLLGTLLTSQKSGTWYLETAFYVLLTTIAWLVWRRLLYGPTWWILWFVPSRLFRLSVWMLSLVGVLGGQKTDIGVSSAMGRETVVHSSGTRGPKVVISGQKAPTIKVGGGGKGGPMSAISTPQGDSVSEKVGKIIDESGHAQVEDEGSSGEAVEGDKVENQPNPKKRMWEEEKEVAKEAEKEKDEL</sequence>
<feature type="compositionally biased region" description="Basic and acidic residues" evidence="11">
    <location>
        <begin position="152"/>
        <end position="167"/>
    </location>
</feature>
<evidence type="ECO:0000313" key="13">
    <source>
        <dbReference type="EMBL" id="PMD24899.1"/>
    </source>
</evidence>
<evidence type="ECO:0000256" key="3">
    <source>
        <dbReference type="ARBA" id="ARBA00022692"/>
    </source>
</evidence>
<feature type="region of interest" description="Disordered" evidence="11">
    <location>
        <begin position="329"/>
        <end position="409"/>
    </location>
</feature>
<evidence type="ECO:0000256" key="5">
    <source>
        <dbReference type="ARBA" id="ARBA00022892"/>
    </source>
</evidence>
<comment type="similarity">
    <text evidence="9">Belongs to the SEC20 family.</text>
</comment>
<evidence type="ECO:0000256" key="1">
    <source>
        <dbReference type="ARBA" id="ARBA00004163"/>
    </source>
</evidence>
<name>A0A2J6QF53_9HELO</name>
<gene>
    <name evidence="13" type="ORF">NA56DRAFT_620044</name>
</gene>
<proteinExistence type="inferred from homology"/>
<dbReference type="EMBL" id="KZ613471">
    <property type="protein sequence ID" value="PMD24899.1"/>
    <property type="molecule type" value="Genomic_DNA"/>
</dbReference>
<feature type="coiled-coil region" evidence="10">
    <location>
        <begin position="3"/>
        <end position="71"/>
    </location>
</feature>
<dbReference type="AlphaFoldDB" id="A0A2J6QF53"/>
<dbReference type="GO" id="GO:0031201">
    <property type="term" value="C:SNARE complex"/>
    <property type="evidence" value="ECO:0007669"/>
    <property type="project" value="TreeGrafter"/>
</dbReference>
<dbReference type="STRING" id="1745343.A0A2J6QF53"/>
<evidence type="ECO:0000256" key="11">
    <source>
        <dbReference type="SAM" id="MobiDB-lite"/>
    </source>
</evidence>
<reference evidence="13 14" key="1">
    <citation type="submission" date="2016-05" db="EMBL/GenBank/DDBJ databases">
        <title>A degradative enzymes factory behind the ericoid mycorrhizal symbiosis.</title>
        <authorList>
            <consortium name="DOE Joint Genome Institute"/>
            <person name="Martino E."/>
            <person name="Morin E."/>
            <person name="Grelet G."/>
            <person name="Kuo A."/>
            <person name="Kohler A."/>
            <person name="Daghino S."/>
            <person name="Barry K."/>
            <person name="Choi C."/>
            <person name="Cichocki N."/>
            <person name="Clum A."/>
            <person name="Copeland A."/>
            <person name="Hainaut M."/>
            <person name="Haridas S."/>
            <person name="Labutti K."/>
            <person name="Lindquist E."/>
            <person name="Lipzen A."/>
            <person name="Khouja H.-R."/>
            <person name="Murat C."/>
            <person name="Ohm R."/>
            <person name="Olson A."/>
            <person name="Spatafora J."/>
            <person name="Veneault-Fourrey C."/>
            <person name="Henrissat B."/>
            <person name="Grigoriev I."/>
            <person name="Martin F."/>
            <person name="Perotto S."/>
        </authorList>
    </citation>
    <scope>NUCLEOTIDE SEQUENCE [LARGE SCALE GENOMIC DNA]</scope>
    <source>
        <strain evidence="13 14">UAMH 7357</strain>
    </source>
</reference>
<evidence type="ECO:0000256" key="7">
    <source>
        <dbReference type="ARBA" id="ARBA00023054"/>
    </source>
</evidence>
<comment type="subcellular location">
    <subcellularLocation>
        <location evidence="1">Endoplasmic reticulum membrane</location>
        <topology evidence="1">Single-pass type IV membrane protein</topology>
    </subcellularLocation>
</comment>
<evidence type="ECO:0000256" key="6">
    <source>
        <dbReference type="ARBA" id="ARBA00022989"/>
    </source>
</evidence>
<dbReference type="GO" id="GO:0005484">
    <property type="term" value="F:SNAP receptor activity"/>
    <property type="evidence" value="ECO:0007669"/>
    <property type="project" value="InterPro"/>
</dbReference>
<organism evidence="13 14">
    <name type="scientific">Hyaloscypha hepaticicola</name>
    <dbReference type="NCBI Taxonomy" id="2082293"/>
    <lineage>
        <taxon>Eukaryota</taxon>
        <taxon>Fungi</taxon>
        <taxon>Dikarya</taxon>
        <taxon>Ascomycota</taxon>
        <taxon>Pezizomycotina</taxon>
        <taxon>Leotiomycetes</taxon>
        <taxon>Helotiales</taxon>
        <taxon>Hyaloscyphaceae</taxon>
        <taxon>Hyaloscypha</taxon>
    </lineage>
</organism>
<accession>A0A2J6QF53</accession>
<protein>
    <recommendedName>
        <fullName evidence="12">Sec20 C-terminal domain-containing protein</fullName>
    </recommendedName>
</protein>
<dbReference type="OrthoDB" id="46868at2759"/>
<evidence type="ECO:0000313" key="14">
    <source>
        <dbReference type="Proteomes" id="UP000235672"/>
    </source>
</evidence>
<keyword evidence="2" id="KW-0813">Transport</keyword>
<keyword evidence="7 10" id="KW-0175">Coiled coil</keyword>
<evidence type="ECO:0000256" key="9">
    <source>
        <dbReference type="ARBA" id="ARBA00037934"/>
    </source>
</evidence>
<feature type="region of interest" description="Disordered" evidence="11">
    <location>
        <begin position="135"/>
        <end position="171"/>
    </location>
</feature>
<keyword evidence="6" id="KW-1133">Transmembrane helix</keyword>
<evidence type="ECO:0000256" key="8">
    <source>
        <dbReference type="ARBA" id="ARBA00023136"/>
    </source>
</evidence>
<evidence type="ECO:0000256" key="4">
    <source>
        <dbReference type="ARBA" id="ARBA00022824"/>
    </source>
</evidence>
<evidence type="ECO:0000259" key="12">
    <source>
        <dbReference type="Pfam" id="PF03908"/>
    </source>
</evidence>
<feature type="compositionally biased region" description="Basic and acidic residues" evidence="11">
    <location>
        <begin position="350"/>
        <end position="366"/>
    </location>
</feature>
<keyword evidence="4" id="KW-0256">Endoplasmic reticulum</keyword>
<keyword evidence="5" id="KW-0931">ER-Golgi transport</keyword>
<dbReference type="GO" id="GO:0005789">
    <property type="term" value="C:endoplasmic reticulum membrane"/>
    <property type="evidence" value="ECO:0007669"/>
    <property type="project" value="UniProtKB-SubCell"/>
</dbReference>
<feature type="domain" description="Sec20 C-terminal" evidence="12">
    <location>
        <begin position="170"/>
        <end position="259"/>
    </location>
</feature>
<dbReference type="GO" id="GO:0006890">
    <property type="term" value="P:retrograde vesicle-mediated transport, Golgi to endoplasmic reticulum"/>
    <property type="evidence" value="ECO:0007669"/>
    <property type="project" value="InterPro"/>
</dbReference>
<dbReference type="InterPro" id="IPR005606">
    <property type="entry name" value="Sec20"/>
</dbReference>